<dbReference type="EMBL" id="FUHW01000020">
    <property type="protein sequence ID" value="SJM57185.1"/>
    <property type="molecule type" value="Genomic_DNA"/>
</dbReference>
<proteinExistence type="predicted"/>
<gene>
    <name evidence="2" type="ORF">FM101_04810</name>
</gene>
<name>A0A1R4FMM8_9MICC</name>
<feature type="region of interest" description="Disordered" evidence="1">
    <location>
        <begin position="25"/>
        <end position="50"/>
    </location>
</feature>
<organism evidence="2 3">
    <name type="scientific">Arthrobacter rhombi</name>
    <dbReference type="NCBI Taxonomy" id="71253"/>
    <lineage>
        <taxon>Bacteria</taxon>
        <taxon>Bacillati</taxon>
        <taxon>Actinomycetota</taxon>
        <taxon>Actinomycetes</taxon>
        <taxon>Micrococcales</taxon>
        <taxon>Micrococcaceae</taxon>
        <taxon>Arthrobacter</taxon>
    </lineage>
</organism>
<reference evidence="2 3" key="1">
    <citation type="submission" date="2017-02" db="EMBL/GenBank/DDBJ databases">
        <authorList>
            <person name="Peterson S.W."/>
        </authorList>
    </citation>
    <scope>NUCLEOTIDE SEQUENCE [LARGE SCALE GENOMIC DNA]</scope>
    <source>
        <strain evidence="2 3">B Ar 00.02</strain>
    </source>
</reference>
<evidence type="ECO:0000256" key="1">
    <source>
        <dbReference type="SAM" id="MobiDB-lite"/>
    </source>
</evidence>
<dbReference type="AlphaFoldDB" id="A0A1R4FMM8"/>
<evidence type="ECO:0000313" key="3">
    <source>
        <dbReference type="Proteomes" id="UP000195913"/>
    </source>
</evidence>
<protein>
    <submittedName>
        <fullName evidence="2">Uncharacterized protein</fullName>
    </submittedName>
</protein>
<accession>A0A1R4FMM8</accession>
<sequence length="50" mass="5422">MEINAKWPDSNGAWRLLNRAAFDRGKMHPQGTKPAAPVPGSTPGPAVIRR</sequence>
<evidence type="ECO:0000313" key="2">
    <source>
        <dbReference type="EMBL" id="SJM57185.1"/>
    </source>
</evidence>
<dbReference type="Proteomes" id="UP000195913">
    <property type="component" value="Unassembled WGS sequence"/>
</dbReference>
<keyword evidence="3" id="KW-1185">Reference proteome</keyword>